<evidence type="ECO:0000256" key="2">
    <source>
        <dbReference type="ARBA" id="ARBA00022532"/>
    </source>
</evidence>
<dbReference type="AlphaFoldDB" id="A0A1D2YXN3"/>
<dbReference type="GO" id="GO:0004776">
    <property type="term" value="F:succinate-CoA ligase (GDP-forming) activity"/>
    <property type="evidence" value="ECO:0007669"/>
    <property type="project" value="RHEA"/>
</dbReference>
<accession>A0A1D2YXN3</accession>
<keyword evidence="11" id="KW-1185">Reference proteome</keyword>
<keyword evidence="2 7" id="KW-0816">Tricarboxylic acid cycle</keyword>
<proteinExistence type="inferred from homology"/>
<dbReference type="GO" id="GO:0005829">
    <property type="term" value="C:cytosol"/>
    <property type="evidence" value="ECO:0007669"/>
    <property type="project" value="TreeGrafter"/>
</dbReference>
<comment type="function">
    <text evidence="7">Succinyl-CoA synthetase functions in the citric acid cycle (TCA), coupling the hydrolysis of succinyl-CoA to the synthesis of either ATP or GTP and thus represents the only step of substrate-level phosphorylation in the TCA. The beta subunit provides nucleotide specificity of the enzyme and binds the substrate succinate, while the binding sites for coenzyme A and phosphate are found in the alpha subunit.</text>
</comment>
<dbReference type="Proteomes" id="UP000243739">
    <property type="component" value="Unassembled WGS sequence"/>
</dbReference>
<comment type="pathway">
    <text evidence="7">Carbohydrate metabolism; tricarboxylic acid cycle; succinate from succinyl-CoA (ligase route): step 1/1.</text>
</comment>
<dbReference type="STRING" id="337097.BHF71_00315"/>
<dbReference type="GO" id="GO:0000287">
    <property type="term" value="F:magnesium ion binding"/>
    <property type="evidence" value="ECO:0007669"/>
    <property type="project" value="UniProtKB-UniRule"/>
</dbReference>
<evidence type="ECO:0000256" key="8">
    <source>
        <dbReference type="PROSITE-ProRule" id="PRU00409"/>
    </source>
</evidence>
<dbReference type="PANTHER" id="PTHR11815:SF10">
    <property type="entry name" value="SUCCINATE--COA LIGASE [GDP-FORMING] SUBUNIT BETA, MITOCHONDRIAL"/>
    <property type="match status" value="1"/>
</dbReference>
<feature type="binding site" evidence="7">
    <location>
        <position position="264"/>
    </location>
    <ligand>
        <name>substrate</name>
        <note>ligand shared with subunit alpha</note>
    </ligand>
</feature>
<evidence type="ECO:0000256" key="3">
    <source>
        <dbReference type="ARBA" id="ARBA00022598"/>
    </source>
</evidence>
<evidence type="ECO:0000313" key="11">
    <source>
        <dbReference type="Proteomes" id="UP000243739"/>
    </source>
</evidence>
<reference evidence="10 11" key="1">
    <citation type="submission" date="2016-09" db="EMBL/GenBank/DDBJ databases">
        <title>Draft genome sequence for the type strain of Vulcanibacillus modesticaldus BR, a strictly anaerobic, moderately thermophilic, and nitrate-reducing bacterium from deep sea-hydrothermal vents of the Mid-Atlantic Ridge.</title>
        <authorList>
            <person name="Abin C.A."/>
            <person name="Hollibaugh J.T."/>
        </authorList>
    </citation>
    <scope>NUCLEOTIDE SEQUENCE [LARGE SCALE GENOMIC DNA]</scope>
    <source>
        <strain evidence="10 11">BR</strain>
    </source>
</reference>
<evidence type="ECO:0000256" key="4">
    <source>
        <dbReference type="ARBA" id="ARBA00022723"/>
    </source>
</evidence>
<dbReference type="PROSITE" id="PS01217">
    <property type="entry name" value="SUCCINYL_COA_LIG_3"/>
    <property type="match status" value="1"/>
</dbReference>
<dbReference type="PROSITE" id="PS50975">
    <property type="entry name" value="ATP_GRASP"/>
    <property type="match status" value="1"/>
</dbReference>
<organism evidence="10 11">
    <name type="scientific">Vulcanibacillus modesticaldus</name>
    <dbReference type="NCBI Taxonomy" id="337097"/>
    <lineage>
        <taxon>Bacteria</taxon>
        <taxon>Bacillati</taxon>
        <taxon>Bacillota</taxon>
        <taxon>Bacilli</taxon>
        <taxon>Bacillales</taxon>
        <taxon>Bacillaceae</taxon>
        <taxon>Vulcanibacillus</taxon>
    </lineage>
</organism>
<dbReference type="GO" id="GO:0004775">
    <property type="term" value="F:succinate-CoA ligase (ADP-forming) activity"/>
    <property type="evidence" value="ECO:0007669"/>
    <property type="project" value="UniProtKB-UniRule"/>
</dbReference>
<comment type="subunit">
    <text evidence="7">Heterotetramer of two alpha and two beta subunits.</text>
</comment>
<dbReference type="NCBIfam" id="NF001913">
    <property type="entry name" value="PRK00696.1"/>
    <property type="match status" value="1"/>
</dbReference>
<comment type="cofactor">
    <cofactor evidence="7">
        <name>Mg(2+)</name>
        <dbReference type="ChEBI" id="CHEBI:18420"/>
    </cofactor>
    <text evidence="7">Binds 1 Mg(2+) ion per subunit.</text>
</comment>
<dbReference type="NCBIfam" id="TIGR01016">
    <property type="entry name" value="sucCoAbeta"/>
    <property type="match status" value="1"/>
</dbReference>
<dbReference type="SUPFAM" id="SSF52210">
    <property type="entry name" value="Succinyl-CoA synthetase domains"/>
    <property type="match status" value="1"/>
</dbReference>
<dbReference type="SUPFAM" id="SSF56059">
    <property type="entry name" value="Glutathione synthetase ATP-binding domain-like"/>
    <property type="match status" value="1"/>
</dbReference>
<keyword evidence="5 7" id="KW-0547">Nucleotide-binding</keyword>
<dbReference type="InterPro" id="IPR013815">
    <property type="entry name" value="ATP_grasp_subdomain_1"/>
</dbReference>
<evidence type="ECO:0000256" key="7">
    <source>
        <dbReference type="HAMAP-Rule" id="MF_00558"/>
    </source>
</evidence>
<dbReference type="EC" id="6.2.1.5" evidence="7"/>
<dbReference type="PANTHER" id="PTHR11815">
    <property type="entry name" value="SUCCINYL-COA SYNTHETASE BETA CHAIN"/>
    <property type="match status" value="1"/>
</dbReference>
<dbReference type="RefSeq" id="WP_069655700.1">
    <property type="nucleotide sequence ID" value="NZ_MIJF01000001.1"/>
</dbReference>
<dbReference type="HAMAP" id="MF_00558">
    <property type="entry name" value="Succ_CoA_beta"/>
    <property type="match status" value="1"/>
</dbReference>
<evidence type="ECO:0000256" key="5">
    <source>
        <dbReference type="ARBA" id="ARBA00022741"/>
    </source>
</evidence>
<dbReference type="FunFam" id="3.30.1490.20:FF:000002">
    <property type="entry name" value="Succinate--CoA ligase [ADP-forming] subunit beta"/>
    <property type="match status" value="1"/>
</dbReference>
<evidence type="ECO:0000256" key="1">
    <source>
        <dbReference type="ARBA" id="ARBA00009182"/>
    </source>
</evidence>
<dbReference type="InterPro" id="IPR017866">
    <property type="entry name" value="Succ-CoA_synthase_bsu_CS"/>
</dbReference>
<feature type="binding site" evidence="7">
    <location>
        <begin position="321"/>
        <end position="323"/>
    </location>
    <ligand>
        <name>substrate</name>
        <note>ligand shared with subunit alpha</note>
    </ligand>
</feature>
<feature type="binding site" evidence="7">
    <location>
        <position position="107"/>
    </location>
    <ligand>
        <name>ATP</name>
        <dbReference type="ChEBI" id="CHEBI:30616"/>
    </ligand>
</feature>
<dbReference type="Gene3D" id="3.30.470.20">
    <property type="entry name" value="ATP-grasp fold, B domain"/>
    <property type="match status" value="1"/>
</dbReference>
<feature type="binding site" evidence="7">
    <location>
        <position position="102"/>
    </location>
    <ligand>
        <name>ATP</name>
        <dbReference type="ChEBI" id="CHEBI:30616"/>
    </ligand>
</feature>
<comment type="catalytic activity">
    <reaction evidence="7">
        <text>GTP + succinate + CoA = succinyl-CoA + GDP + phosphate</text>
        <dbReference type="Rhea" id="RHEA:22120"/>
        <dbReference type="ChEBI" id="CHEBI:30031"/>
        <dbReference type="ChEBI" id="CHEBI:37565"/>
        <dbReference type="ChEBI" id="CHEBI:43474"/>
        <dbReference type="ChEBI" id="CHEBI:57287"/>
        <dbReference type="ChEBI" id="CHEBI:57292"/>
        <dbReference type="ChEBI" id="CHEBI:58189"/>
    </reaction>
</comment>
<dbReference type="Pfam" id="PF08442">
    <property type="entry name" value="ATP-grasp_2"/>
    <property type="match status" value="1"/>
</dbReference>
<dbReference type="Pfam" id="PF00549">
    <property type="entry name" value="Ligase_CoA"/>
    <property type="match status" value="1"/>
</dbReference>
<feature type="domain" description="ATP-grasp" evidence="9">
    <location>
        <begin position="9"/>
        <end position="244"/>
    </location>
</feature>
<feature type="binding site" evidence="7">
    <location>
        <position position="213"/>
    </location>
    <ligand>
        <name>Mg(2+)</name>
        <dbReference type="ChEBI" id="CHEBI:18420"/>
    </ligand>
</feature>
<dbReference type="InterPro" id="IPR005809">
    <property type="entry name" value="Succ_CoA_ligase-like_bsu"/>
</dbReference>
<comment type="caution">
    <text evidence="10">The sequence shown here is derived from an EMBL/GenBank/DDBJ whole genome shotgun (WGS) entry which is preliminary data.</text>
</comment>
<dbReference type="InterPro" id="IPR005811">
    <property type="entry name" value="SUCC_ACL_C"/>
</dbReference>
<dbReference type="GO" id="GO:0006099">
    <property type="term" value="P:tricarboxylic acid cycle"/>
    <property type="evidence" value="ECO:0007669"/>
    <property type="project" value="UniProtKB-UniRule"/>
</dbReference>
<protein>
    <recommendedName>
        <fullName evidence="7">Succinate--CoA ligase [ADP-forming] subunit beta</fullName>
        <ecNumber evidence="7">6.2.1.5</ecNumber>
    </recommendedName>
    <alternativeName>
        <fullName evidence="7">Succinyl-CoA synthetase subunit beta</fullName>
        <shortName evidence="7">SCS-beta</shortName>
    </alternativeName>
</protein>
<dbReference type="OrthoDB" id="9802602at2"/>
<evidence type="ECO:0000313" key="10">
    <source>
        <dbReference type="EMBL" id="OEG00387.1"/>
    </source>
</evidence>
<feature type="binding site" evidence="7">
    <location>
        <position position="199"/>
    </location>
    <ligand>
        <name>Mg(2+)</name>
        <dbReference type="ChEBI" id="CHEBI:18420"/>
    </ligand>
</feature>
<gene>
    <name evidence="7" type="primary">sucC</name>
    <name evidence="10" type="ORF">BHF71_00315</name>
</gene>
<dbReference type="FunFam" id="3.40.50.261:FF:000001">
    <property type="entry name" value="Succinate--CoA ligase [ADP-forming] subunit beta"/>
    <property type="match status" value="1"/>
</dbReference>
<dbReference type="GO" id="GO:0006104">
    <property type="term" value="P:succinyl-CoA metabolic process"/>
    <property type="evidence" value="ECO:0007669"/>
    <property type="project" value="TreeGrafter"/>
</dbReference>
<dbReference type="Gene3D" id="3.40.50.261">
    <property type="entry name" value="Succinyl-CoA synthetase domains"/>
    <property type="match status" value="1"/>
</dbReference>
<dbReference type="GO" id="GO:0042709">
    <property type="term" value="C:succinate-CoA ligase complex"/>
    <property type="evidence" value="ECO:0007669"/>
    <property type="project" value="TreeGrafter"/>
</dbReference>
<evidence type="ECO:0000259" key="9">
    <source>
        <dbReference type="PROSITE" id="PS50975"/>
    </source>
</evidence>
<comment type="catalytic activity">
    <reaction evidence="7">
        <text>succinate + ATP + CoA = succinyl-CoA + ADP + phosphate</text>
        <dbReference type="Rhea" id="RHEA:17661"/>
        <dbReference type="ChEBI" id="CHEBI:30031"/>
        <dbReference type="ChEBI" id="CHEBI:30616"/>
        <dbReference type="ChEBI" id="CHEBI:43474"/>
        <dbReference type="ChEBI" id="CHEBI:57287"/>
        <dbReference type="ChEBI" id="CHEBI:57292"/>
        <dbReference type="ChEBI" id="CHEBI:456216"/>
        <dbReference type="EC" id="6.2.1.5"/>
    </reaction>
</comment>
<dbReference type="InterPro" id="IPR016102">
    <property type="entry name" value="Succinyl-CoA_synth-like"/>
</dbReference>
<keyword evidence="3 7" id="KW-0436">Ligase</keyword>
<feature type="binding site" evidence="7">
    <location>
        <position position="46"/>
    </location>
    <ligand>
        <name>ATP</name>
        <dbReference type="ChEBI" id="CHEBI:30616"/>
    </ligand>
</feature>
<dbReference type="InterPro" id="IPR013650">
    <property type="entry name" value="ATP-grasp_succ-CoA_synth-type"/>
</dbReference>
<name>A0A1D2YXN3_9BACI</name>
<dbReference type="UniPathway" id="UPA00223">
    <property type="reaction ID" value="UER00999"/>
</dbReference>
<comment type="similarity">
    <text evidence="1 7">Belongs to the succinate/malate CoA ligase beta subunit family.</text>
</comment>
<dbReference type="EMBL" id="MIJF01000001">
    <property type="protein sequence ID" value="OEG00387.1"/>
    <property type="molecule type" value="Genomic_DNA"/>
</dbReference>
<dbReference type="Gene3D" id="3.30.1490.20">
    <property type="entry name" value="ATP-grasp fold, A domain"/>
    <property type="match status" value="1"/>
</dbReference>
<dbReference type="FunFam" id="3.30.470.20:FF:000002">
    <property type="entry name" value="Succinate--CoA ligase [ADP-forming] subunit beta"/>
    <property type="match status" value="1"/>
</dbReference>
<dbReference type="PIRSF" id="PIRSF001554">
    <property type="entry name" value="SucCS_beta"/>
    <property type="match status" value="1"/>
</dbReference>
<dbReference type="GO" id="GO:0005524">
    <property type="term" value="F:ATP binding"/>
    <property type="evidence" value="ECO:0007669"/>
    <property type="project" value="UniProtKB-UniRule"/>
</dbReference>
<feature type="binding site" evidence="7">
    <location>
        <position position="99"/>
    </location>
    <ligand>
        <name>ATP</name>
        <dbReference type="ChEBI" id="CHEBI:30616"/>
    </ligand>
</feature>
<sequence>MNIHEYQGKEILRSYGVSVPDGKVAFTVDEAVEAAKELATEVTVVKAQIHAGGRGKAGGVKIAKNLDEVRQYAEEILGKVLVTHQTGPEGKEVKRLLIEEGSKIKKEYYIGLVVDRATDRVVMMASEEGGTEIEEVAAKTPEKIFKEFIDPAVGLMPFQARKLAFAINIPSKLVNQAVKFMLGLYQVFVDKDCSVAEINPLVVTEDDKVIALDAKLNFDSNALFRHPEVQALRDLDEEDPKEVEASKYDLSYIALDGNIGCMVNGAGLAMATMDIIKYYGGEPANFLDVGGGATTEKVTEAFKIILSDPKVKGIFVNIFGGIMKCDIIANGIVTAAKEVKLDRPLVVRLEGTNVDLGKQILSESGLDIVAADSMADGAQKIVELVK</sequence>
<keyword evidence="4 7" id="KW-0479">Metal-binding</keyword>
<keyword evidence="6 7" id="KW-0460">Magnesium</keyword>
<keyword evidence="7 8" id="KW-0067">ATP-binding</keyword>
<dbReference type="InterPro" id="IPR011761">
    <property type="entry name" value="ATP-grasp"/>
</dbReference>
<evidence type="ECO:0000256" key="6">
    <source>
        <dbReference type="ARBA" id="ARBA00022842"/>
    </source>
</evidence>
<feature type="binding site" evidence="7">
    <location>
        <begin position="53"/>
        <end position="55"/>
    </location>
    <ligand>
        <name>ATP</name>
        <dbReference type="ChEBI" id="CHEBI:30616"/>
    </ligand>
</feature>